<keyword evidence="1" id="KW-0812">Transmembrane</keyword>
<dbReference type="Proteomes" id="UP001106592">
    <property type="component" value="Unassembled WGS sequence"/>
</dbReference>
<keyword evidence="1" id="KW-0472">Membrane</keyword>
<evidence type="ECO:0000313" key="4">
    <source>
        <dbReference type="Proteomes" id="UP001106592"/>
    </source>
</evidence>
<dbReference type="Pfam" id="PF20455">
    <property type="entry name" value="DUF6708"/>
    <property type="match status" value="1"/>
</dbReference>
<dbReference type="InterPro" id="IPR046554">
    <property type="entry name" value="DUF6708"/>
</dbReference>
<keyword evidence="1" id="KW-1133">Transmembrane helix</keyword>
<protein>
    <recommendedName>
        <fullName evidence="2">DUF6708 domain-containing protein</fullName>
    </recommendedName>
</protein>
<dbReference type="AlphaFoldDB" id="A0A9Q2XIN8"/>
<gene>
    <name evidence="3" type="ORF">KUO17_07535</name>
</gene>
<comment type="caution">
    <text evidence="3">The sequence shown here is derived from an EMBL/GenBank/DDBJ whole genome shotgun (WGS) entry which is preliminary data.</text>
</comment>
<feature type="domain" description="DUF6708" evidence="2">
    <location>
        <begin position="114"/>
        <end position="294"/>
    </location>
</feature>
<organism evidence="3 4">
    <name type="scientific">Pseudomonas aegrilactucae</name>
    <dbReference type="NCBI Taxonomy" id="2854028"/>
    <lineage>
        <taxon>Bacteria</taxon>
        <taxon>Pseudomonadati</taxon>
        <taxon>Pseudomonadota</taxon>
        <taxon>Gammaproteobacteria</taxon>
        <taxon>Pseudomonadales</taxon>
        <taxon>Pseudomonadaceae</taxon>
        <taxon>Pseudomonas</taxon>
    </lineage>
</organism>
<sequence length="315" mass="35692">MKSKTKRLPKGFRFGGTPLHHFLSTGEKAQADGVRRKNKNCLELETFSNLNKEGAAHFIGLSIIATAFIIIHIIAITGLDKLTAEALIAISATAPILPLLGIIFYFLSGNHRSRGSFIRIHRGTRKVYYIFPGQKELHILDWDQLEALAGYIPIISGSINTSRHPLYLVGIDHAMKPPTEICLCCGNLGIYDGDRSAKSLWSYLQHFMANGPDGLPQPPPLPAPMTRKQATLRHFQEWKSALNNSLTTRRGKFWAPIRLPMRVFWLFWHIFPQCLAEFIQYNVPYTQFPREIDELCGFVQKRKTIIRVNGKRVDG</sequence>
<accession>A0A9Q2XIN8</accession>
<feature type="transmembrane region" description="Helical" evidence="1">
    <location>
        <begin position="87"/>
        <end position="107"/>
    </location>
</feature>
<evidence type="ECO:0000256" key="1">
    <source>
        <dbReference type="SAM" id="Phobius"/>
    </source>
</evidence>
<keyword evidence="4" id="KW-1185">Reference proteome</keyword>
<proteinExistence type="predicted"/>
<dbReference type="RefSeq" id="WP_217974716.1">
    <property type="nucleotide sequence ID" value="NZ_JAHTBI010000023.1"/>
</dbReference>
<evidence type="ECO:0000313" key="3">
    <source>
        <dbReference type="EMBL" id="MBV6286887.1"/>
    </source>
</evidence>
<dbReference type="EMBL" id="JAHTBI010000023">
    <property type="protein sequence ID" value="MBV6286887.1"/>
    <property type="molecule type" value="Genomic_DNA"/>
</dbReference>
<reference evidence="3" key="1">
    <citation type="journal article" date="2022" name="Int. J. Syst. Evol. Microbiol.">
        <title>Pseudomonas aegrilactucae sp. nov. and Pseudomonas morbosilactucae sp. nov., pathogens causing bacterial rot of lettuce in Japan.</title>
        <authorList>
            <person name="Sawada H."/>
            <person name="Fujikawa T."/>
            <person name="Satou M."/>
        </authorList>
    </citation>
    <scope>NUCLEOTIDE SEQUENCE</scope>
    <source>
        <strain evidence="3">MAFF 301350</strain>
    </source>
</reference>
<name>A0A9Q2XIN8_9PSED</name>
<feature type="transmembrane region" description="Helical" evidence="1">
    <location>
        <begin position="55"/>
        <end position="75"/>
    </location>
</feature>
<evidence type="ECO:0000259" key="2">
    <source>
        <dbReference type="Pfam" id="PF20455"/>
    </source>
</evidence>
<reference evidence="3" key="2">
    <citation type="journal article" date="2023" name="Plant Pathol.">
        <title>Dismantling and reorganizing Pseudomonas marginalis sensu#lato.</title>
        <authorList>
            <person name="Sawada H."/>
            <person name="Fujikawa T."/>
            <person name="Satou M."/>
        </authorList>
    </citation>
    <scope>NUCLEOTIDE SEQUENCE</scope>
    <source>
        <strain evidence="3">MAFF 301350</strain>
    </source>
</reference>